<name>A0ABW3ZDE9_9RHOB</name>
<keyword evidence="1" id="KW-1133">Transmembrane helix</keyword>
<gene>
    <name evidence="3" type="ORF">ACFQ4E_01990</name>
</gene>
<organism evidence="3 4">
    <name type="scientific">Litorisediminicola beolgyonensis</name>
    <dbReference type="NCBI Taxonomy" id="1173614"/>
    <lineage>
        <taxon>Bacteria</taxon>
        <taxon>Pseudomonadati</taxon>
        <taxon>Pseudomonadota</taxon>
        <taxon>Alphaproteobacteria</taxon>
        <taxon>Rhodobacterales</taxon>
        <taxon>Paracoccaceae</taxon>
        <taxon>Litorisediminicola</taxon>
    </lineage>
</organism>
<keyword evidence="4" id="KW-1185">Reference proteome</keyword>
<keyword evidence="1" id="KW-0472">Membrane</keyword>
<dbReference type="InterPro" id="IPR028087">
    <property type="entry name" value="Tad_N"/>
</dbReference>
<evidence type="ECO:0000259" key="2">
    <source>
        <dbReference type="Pfam" id="PF13400"/>
    </source>
</evidence>
<accession>A0ABW3ZDE9</accession>
<protein>
    <submittedName>
        <fullName evidence="3">TadE/TadG family type IV pilus assembly protein</fullName>
    </submittedName>
</protein>
<feature type="domain" description="Putative Flp pilus-assembly TadG-like N-terminal" evidence="2">
    <location>
        <begin position="10"/>
        <end position="56"/>
    </location>
</feature>
<evidence type="ECO:0000256" key="1">
    <source>
        <dbReference type="SAM" id="Phobius"/>
    </source>
</evidence>
<dbReference type="Pfam" id="PF13400">
    <property type="entry name" value="Tad"/>
    <property type="match status" value="1"/>
</dbReference>
<feature type="transmembrane region" description="Helical" evidence="1">
    <location>
        <begin position="12"/>
        <end position="31"/>
    </location>
</feature>
<dbReference type="Proteomes" id="UP001597135">
    <property type="component" value="Unassembled WGS sequence"/>
</dbReference>
<dbReference type="EMBL" id="JBHTMU010000002">
    <property type="protein sequence ID" value="MFD1341181.1"/>
    <property type="molecule type" value="Genomic_DNA"/>
</dbReference>
<proteinExistence type="predicted"/>
<evidence type="ECO:0000313" key="3">
    <source>
        <dbReference type="EMBL" id="MFD1341181.1"/>
    </source>
</evidence>
<dbReference type="RefSeq" id="WP_386801239.1">
    <property type="nucleotide sequence ID" value="NZ_JBHTMU010000002.1"/>
</dbReference>
<comment type="caution">
    <text evidence="3">The sequence shown here is derived from an EMBL/GenBank/DDBJ whole genome shotgun (WGS) entry which is preliminary data.</text>
</comment>
<evidence type="ECO:0000313" key="4">
    <source>
        <dbReference type="Proteomes" id="UP001597135"/>
    </source>
</evidence>
<keyword evidence="1" id="KW-0812">Transmembrane</keyword>
<reference evidence="4" key="1">
    <citation type="journal article" date="2019" name="Int. J. Syst. Evol. Microbiol.">
        <title>The Global Catalogue of Microorganisms (GCM) 10K type strain sequencing project: providing services to taxonomists for standard genome sequencing and annotation.</title>
        <authorList>
            <consortium name="The Broad Institute Genomics Platform"/>
            <consortium name="The Broad Institute Genome Sequencing Center for Infectious Disease"/>
            <person name="Wu L."/>
            <person name="Ma J."/>
        </authorList>
    </citation>
    <scope>NUCLEOTIDE SEQUENCE [LARGE SCALE GENOMIC DNA]</scope>
    <source>
        <strain evidence="4">CCUG 62953</strain>
    </source>
</reference>
<sequence length="599" mass="63754">MKRFQRDENGFVMILSLLMIPVFLAFGLLIVDLGRSYNVHGDLQAATDAMALAGARELDGGTDSVDRARAAMANVVNSATMVDATPRELNYDVSNTELIVHFLDEIPLQDTTPIDSAWIAAHEVPRSGVAQNAARYAYVAAVPTTLTTIFPLYSTLTRSSVTVAAVSVAKTVFAACEITPLYICNPFEGDVSGSPRLVDRFYDGDLHGRIFRLHPRGNSTHGPGSFGFLALGSGAADLNDIFAGMRNESCYGSESVDVEVKPGANTSLRQGINAKFDMYDAEYSDGIGSNKGTNFNVRVAENTRKGIIPDASVNGNNVNFDDCSSSSGNASRISDDHIWVDRGVGAANRFVFDANGLGYDGVADRAYGFPDNSTMRPPADAGSVLATQGAALGSGAWSLETYLRRNYEYPSFPLTISSSADGRTVTTNIQRPNGAGMASVLQSSFPNPSGAASYSGPGDTGPSRYDVYLWELANDLHELRAPSWDEVVGNGGNTQTVTMLNESGANACGQSQTPSIPATADPDPRIITAAIVDCGANPANGSSQTLPVQVYVSLFMARPFISYASSVDSTIDVEIVDIEGFSGSTLLDYYIREEAILVR</sequence>